<dbReference type="EMBL" id="RBIM01000001">
    <property type="protein sequence ID" value="RKR04165.1"/>
    <property type="molecule type" value="Genomic_DNA"/>
</dbReference>
<evidence type="ECO:0000313" key="3">
    <source>
        <dbReference type="EMBL" id="RKR04165.1"/>
    </source>
</evidence>
<feature type="signal peptide" evidence="2">
    <location>
        <begin position="1"/>
        <end position="23"/>
    </location>
</feature>
<dbReference type="OrthoDB" id="8594924at2"/>
<dbReference type="Proteomes" id="UP000273675">
    <property type="component" value="Unassembled WGS sequence"/>
</dbReference>
<accession>A0A495DMP4</accession>
<dbReference type="RefSeq" id="WP_121209964.1">
    <property type="nucleotide sequence ID" value="NZ_RBIM01000001.1"/>
</dbReference>
<gene>
    <name evidence="3" type="ORF">C7435_0609</name>
</gene>
<sequence length="118" mass="11662">MTRAFALILAVPATLGLSIAAEAQDAVPAGTVNSQVDDSISQTNTEVLGNAPASSMGNQSFAEPMSAELGSAHNATSGQQNANTVLQATTTQGVQLLAGFGAAAEDGNTGDGEGDPDN</sequence>
<evidence type="ECO:0000256" key="1">
    <source>
        <dbReference type="SAM" id="MobiDB-lite"/>
    </source>
</evidence>
<dbReference type="Pfam" id="PF11747">
    <property type="entry name" value="RebB"/>
    <property type="match status" value="1"/>
</dbReference>
<evidence type="ECO:0000256" key="2">
    <source>
        <dbReference type="SAM" id="SignalP"/>
    </source>
</evidence>
<proteinExistence type="predicted"/>
<comment type="caution">
    <text evidence="3">The sequence shown here is derived from an EMBL/GenBank/DDBJ whole genome shotgun (WGS) entry which is preliminary data.</text>
</comment>
<evidence type="ECO:0000313" key="4">
    <source>
        <dbReference type="Proteomes" id="UP000273675"/>
    </source>
</evidence>
<feature type="region of interest" description="Disordered" evidence="1">
    <location>
        <begin position="99"/>
        <end position="118"/>
    </location>
</feature>
<name>A0A495DMP4_9PROT</name>
<keyword evidence="2" id="KW-0732">Signal</keyword>
<dbReference type="InterPro" id="IPR021070">
    <property type="entry name" value="Killing_trait_RebB"/>
</dbReference>
<protein>
    <submittedName>
        <fullName evidence="3">Killing trait domain-containing protein</fullName>
    </submittedName>
</protein>
<reference evidence="3 4" key="1">
    <citation type="submission" date="2018-10" db="EMBL/GenBank/DDBJ databases">
        <title>Genomic Encyclopedia of Type Strains, Phase IV (KMG-IV): sequencing the most valuable type-strain genomes for metagenomic binning, comparative biology and taxonomic classification.</title>
        <authorList>
            <person name="Goeker M."/>
        </authorList>
    </citation>
    <scope>NUCLEOTIDE SEQUENCE [LARGE SCALE GENOMIC DNA]</scope>
    <source>
        <strain evidence="3 4">DSM 4734</strain>
    </source>
</reference>
<organism evidence="3 4">
    <name type="scientific">Maricaulis maris</name>
    <dbReference type="NCBI Taxonomy" id="74318"/>
    <lineage>
        <taxon>Bacteria</taxon>
        <taxon>Pseudomonadati</taxon>
        <taxon>Pseudomonadota</taxon>
        <taxon>Alphaproteobacteria</taxon>
        <taxon>Maricaulales</taxon>
        <taxon>Maricaulaceae</taxon>
        <taxon>Maricaulis</taxon>
    </lineage>
</organism>
<dbReference type="AlphaFoldDB" id="A0A495DMP4"/>
<feature type="chain" id="PRO_5019756019" evidence="2">
    <location>
        <begin position="24"/>
        <end position="118"/>
    </location>
</feature>